<gene>
    <name evidence="3" type="ORF">FB382_003958</name>
</gene>
<sequence>MPTELTTPQHLEGLRAALVSFVRYAERAGLRAPVPTCPDWTVRHLVAHQGMVHRWAAAALRGERVDPDDLERDGRSSPDPLEWLRDGAVEVAAAVTSAPERVAAPVFLLDAPPARAFWARRQCHETTIHAVDALAASLGRYPRGSETWIDPVLARDGIDELLGGFLPRPRSRLRRPEETTLVVAPTDGPDWWRVQIGAHPPVTTRRTGPVAEADVTLTGPSVGLYLTLWNRSDAEEDCVDTRGVLDDWRDLSAVRWA</sequence>
<dbReference type="PANTHER" id="PTHR40758">
    <property type="entry name" value="CONSERVED PROTEIN"/>
    <property type="match status" value="1"/>
</dbReference>
<feature type="domain" description="MDMPI C-terminal" evidence="1">
    <location>
        <begin position="153"/>
        <end position="248"/>
    </location>
</feature>
<dbReference type="Proteomes" id="UP000580910">
    <property type="component" value="Unassembled WGS sequence"/>
</dbReference>
<dbReference type="Pfam" id="PF07398">
    <property type="entry name" value="MDMPI_C"/>
    <property type="match status" value="1"/>
</dbReference>
<dbReference type="RefSeq" id="WP_182541663.1">
    <property type="nucleotide sequence ID" value="NZ_JACGXA010000003.1"/>
</dbReference>
<evidence type="ECO:0000313" key="3">
    <source>
        <dbReference type="EMBL" id="MBA8805613.1"/>
    </source>
</evidence>
<dbReference type="InterPro" id="IPR034660">
    <property type="entry name" value="DinB/YfiT-like"/>
</dbReference>
<keyword evidence="4" id="KW-1185">Reference proteome</keyword>
<evidence type="ECO:0000259" key="2">
    <source>
        <dbReference type="Pfam" id="PF11716"/>
    </source>
</evidence>
<dbReference type="GO" id="GO:0046872">
    <property type="term" value="F:metal ion binding"/>
    <property type="evidence" value="ECO:0007669"/>
    <property type="project" value="InterPro"/>
</dbReference>
<comment type="caution">
    <text evidence="3">The sequence shown here is derived from an EMBL/GenBank/DDBJ whole genome shotgun (WGS) entry which is preliminary data.</text>
</comment>
<organism evidence="3 4">
    <name type="scientific">Nocardioides ginsengisegetis</name>
    <dbReference type="NCBI Taxonomy" id="661491"/>
    <lineage>
        <taxon>Bacteria</taxon>
        <taxon>Bacillati</taxon>
        <taxon>Actinomycetota</taxon>
        <taxon>Actinomycetes</taxon>
        <taxon>Propionibacteriales</taxon>
        <taxon>Nocardioidaceae</taxon>
        <taxon>Nocardioides</taxon>
    </lineage>
</organism>
<proteinExistence type="predicted"/>
<evidence type="ECO:0000259" key="1">
    <source>
        <dbReference type="Pfam" id="PF07398"/>
    </source>
</evidence>
<dbReference type="InterPro" id="IPR024344">
    <property type="entry name" value="MDMPI_metal-binding"/>
</dbReference>
<evidence type="ECO:0000313" key="4">
    <source>
        <dbReference type="Proteomes" id="UP000580910"/>
    </source>
</evidence>
<dbReference type="EMBL" id="JACGXA010000003">
    <property type="protein sequence ID" value="MBA8805613.1"/>
    <property type="molecule type" value="Genomic_DNA"/>
</dbReference>
<dbReference type="PANTHER" id="PTHR40758:SF1">
    <property type="entry name" value="CONSERVED PROTEIN"/>
    <property type="match status" value="1"/>
</dbReference>
<dbReference type="GO" id="GO:0005886">
    <property type="term" value="C:plasma membrane"/>
    <property type="evidence" value="ECO:0007669"/>
    <property type="project" value="TreeGrafter"/>
</dbReference>
<feature type="domain" description="Mycothiol-dependent maleylpyruvate isomerase metal-binding" evidence="2">
    <location>
        <begin position="14"/>
        <end position="133"/>
    </location>
</feature>
<dbReference type="SUPFAM" id="SSF109854">
    <property type="entry name" value="DinB/YfiT-like putative metalloenzymes"/>
    <property type="match status" value="1"/>
</dbReference>
<accession>A0A7W3J3I2</accession>
<reference evidence="3 4" key="1">
    <citation type="submission" date="2020-07" db="EMBL/GenBank/DDBJ databases">
        <title>Sequencing the genomes of 1000 actinobacteria strains.</title>
        <authorList>
            <person name="Klenk H.-P."/>
        </authorList>
    </citation>
    <scope>NUCLEOTIDE SEQUENCE [LARGE SCALE GENOMIC DNA]</scope>
    <source>
        <strain evidence="3 4">DSM 21349</strain>
    </source>
</reference>
<dbReference type="NCBIfam" id="TIGR03083">
    <property type="entry name" value="maleylpyruvate isomerase family mycothiol-dependent enzyme"/>
    <property type="match status" value="1"/>
</dbReference>
<protein>
    <submittedName>
        <fullName evidence="3">Uncharacterized protein (TIGR03083 family)</fullName>
    </submittedName>
</protein>
<dbReference type="InterPro" id="IPR010872">
    <property type="entry name" value="MDMPI_C-term_domain"/>
</dbReference>
<dbReference type="Pfam" id="PF11716">
    <property type="entry name" value="MDMPI_N"/>
    <property type="match status" value="1"/>
</dbReference>
<dbReference type="AlphaFoldDB" id="A0A7W3J3I2"/>
<name>A0A7W3J3I2_9ACTN</name>
<dbReference type="InterPro" id="IPR017517">
    <property type="entry name" value="Maleyloyr_isom"/>
</dbReference>